<keyword evidence="4" id="KW-1185">Reference proteome</keyword>
<dbReference type="GO" id="GO:0046491">
    <property type="term" value="P:L-methylmalonyl-CoA metabolic process"/>
    <property type="evidence" value="ECO:0007669"/>
    <property type="project" value="TreeGrafter"/>
</dbReference>
<sequence>MPKKQPTFTKTMQLGIVVPNLDAAVRAYEEQYGIGPWEFMEIGPENAENVLVDGKPAEWRSRIAMTMIGDVMWELIEPQDENDMFGKFLAQRGGVGGVHHIAVQTPDFRQTLADQQARGGQSTLSGSFTGIEVHYLDSAPDIGVILEVFSGMPEL</sequence>
<accession>A0A1E5XRX4</accession>
<dbReference type="SUPFAM" id="SSF54593">
    <property type="entry name" value="Glyoxalase/Bleomycin resistance protein/Dihydroxybiphenyl dioxygenase"/>
    <property type="match status" value="1"/>
</dbReference>
<dbReference type="PANTHER" id="PTHR43048:SF3">
    <property type="entry name" value="METHYLMALONYL-COA EPIMERASE, MITOCHONDRIAL"/>
    <property type="match status" value="1"/>
</dbReference>
<dbReference type="PANTHER" id="PTHR43048">
    <property type="entry name" value="METHYLMALONYL-COA EPIMERASE"/>
    <property type="match status" value="1"/>
</dbReference>
<dbReference type="EMBL" id="LAJE02000161">
    <property type="protein sequence ID" value="OEO31357.1"/>
    <property type="molecule type" value="Genomic_DNA"/>
</dbReference>
<organism evidence="3 4">
    <name type="scientific">Devosia insulae DS-56</name>
    <dbReference type="NCBI Taxonomy" id="1116389"/>
    <lineage>
        <taxon>Bacteria</taxon>
        <taxon>Pseudomonadati</taxon>
        <taxon>Pseudomonadota</taxon>
        <taxon>Alphaproteobacteria</taxon>
        <taxon>Hyphomicrobiales</taxon>
        <taxon>Devosiaceae</taxon>
        <taxon>Devosia</taxon>
    </lineage>
</organism>
<gene>
    <name evidence="3" type="ORF">VW23_016890</name>
</gene>
<dbReference type="OrthoDB" id="9788468at2"/>
<evidence type="ECO:0000313" key="4">
    <source>
        <dbReference type="Proteomes" id="UP000095463"/>
    </source>
</evidence>
<comment type="caution">
    <text evidence="3">The sequence shown here is derived from an EMBL/GenBank/DDBJ whole genome shotgun (WGS) entry which is preliminary data.</text>
</comment>
<keyword evidence="1" id="KW-0479">Metal-binding</keyword>
<dbReference type="Proteomes" id="UP000095463">
    <property type="component" value="Unassembled WGS sequence"/>
</dbReference>
<evidence type="ECO:0000256" key="1">
    <source>
        <dbReference type="ARBA" id="ARBA00022723"/>
    </source>
</evidence>
<dbReference type="GO" id="GO:0004493">
    <property type="term" value="F:methylmalonyl-CoA epimerase activity"/>
    <property type="evidence" value="ECO:0007669"/>
    <property type="project" value="TreeGrafter"/>
</dbReference>
<evidence type="ECO:0000313" key="3">
    <source>
        <dbReference type="EMBL" id="OEO31357.1"/>
    </source>
</evidence>
<dbReference type="InterPro" id="IPR037523">
    <property type="entry name" value="VOC_core"/>
</dbReference>
<dbReference type="InterPro" id="IPR029068">
    <property type="entry name" value="Glyas_Bleomycin-R_OHBP_Dase"/>
</dbReference>
<feature type="domain" description="VOC" evidence="2">
    <location>
        <begin position="10"/>
        <end position="151"/>
    </location>
</feature>
<dbReference type="RefSeq" id="WP_069909495.1">
    <property type="nucleotide sequence ID" value="NZ_LAJE02000161.1"/>
</dbReference>
<dbReference type="PROSITE" id="PS51819">
    <property type="entry name" value="VOC"/>
    <property type="match status" value="1"/>
</dbReference>
<dbReference type="Gene3D" id="3.10.180.10">
    <property type="entry name" value="2,3-Dihydroxybiphenyl 1,2-Dioxygenase, domain 1"/>
    <property type="match status" value="1"/>
</dbReference>
<dbReference type="AlphaFoldDB" id="A0A1E5XRX4"/>
<dbReference type="InterPro" id="IPR051785">
    <property type="entry name" value="MMCE/EMCE_epimerase"/>
</dbReference>
<protein>
    <recommendedName>
        <fullName evidence="2">VOC domain-containing protein</fullName>
    </recommendedName>
</protein>
<evidence type="ECO:0000259" key="2">
    <source>
        <dbReference type="PROSITE" id="PS51819"/>
    </source>
</evidence>
<reference evidence="3 4" key="1">
    <citation type="journal article" date="2015" name="Genome Announc.">
        <title>Genome Assemblies of Three Soil-Associated Devosia species: D. insulae, D. limi, and D. soli.</title>
        <authorList>
            <person name="Hassan Y.I."/>
            <person name="Lepp D."/>
            <person name="Zhou T."/>
        </authorList>
    </citation>
    <scope>NUCLEOTIDE SEQUENCE [LARGE SCALE GENOMIC DNA]</scope>
    <source>
        <strain evidence="3 4">DS-56</strain>
    </source>
</reference>
<name>A0A1E5XRX4_9HYPH</name>
<dbReference type="Pfam" id="PF13669">
    <property type="entry name" value="Glyoxalase_4"/>
    <property type="match status" value="1"/>
</dbReference>
<proteinExistence type="predicted"/>
<dbReference type="GO" id="GO:0046872">
    <property type="term" value="F:metal ion binding"/>
    <property type="evidence" value="ECO:0007669"/>
    <property type="project" value="UniProtKB-KW"/>
</dbReference>